<evidence type="ECO:0000259" key="1">
    <source>
        <dbReference type="Pfam" id="PF13358"/>
    </source>
</evidence>
<comment type="caution">
    <text evidence="2">The sequence shown here is derived from an EMBL/GenBank/DDBJ whole genome shotgun (WGS) entry which is preliminary data.</text>
</comment>
<dbReference type="EMBL" id="JAHHHD010000053">
    <property type="protein sequence ID" value="MBW4662002.1"/>
    <property type="molecule type" value="Genomic_DNA"/>
</dbReference>
<proteinExistence type="predicted"/>
<name>A0A951UPX9_9CYAN</name>
<feature type="domain" description="Tc1-like transposase DDE" evidence="1">
    <location>
        <begin position="39"/>
        <end position="192"/>
    </location>
</feature>
<evidence type="ECO:0000313" key="3">
    <source>
        <dbReference type="Proteomes" id="UP000757435"/>
    </source>
</evidence>
<reference evidence="2" key="2">
    <citation type="journal article" date="2022" name="Microbiol. Resour. Announc.">
        <title>Metagenome Sequencing to Explore Phylogenomics of Terrestrial Cyanobacteria.</title>
        <authorList>
            <person name="Ward R.D."/>
            <person name="Stajich J.E."/>
            <person name="Johansen J.R."/>
            <person name="Huntemann M."/>
            <person name="Clum A."/>
            <person name="Foster B."/>
            <person name="Foster B."/>
            <person name="Roux S."/>
            <person name="Palaniappan K."/>
            <person name="Varghese N."/>
            <person name="Mukherjee S."/>
            <person name="Reddy T.B.K."/>
            <person name="Daum C."/>
            <person name="Copeland A."/>
            <person name="Chen I.A."/>
            <person name="Ivanova N.N."/>
            <person name="Kyrpides N.C."/>
            <person name="Shapiro N."/>
            <person name="Eloe-Fadrosh E.A."/>
            <person name="Pietrasiak N."/>
        </authorList>
    </citation>
    <scope>NUCLEOTIDE SEQUENCE</scope>
    <source>
        <strain evidence="2">UHER 2000/2452</strain>
    </source>
</reference>
<dbReference type="Pfam" id="PF13358">
    <property type="entry name" value="DDE_3"/>
    <property type="match status" value="1"/>
</dbReference>
<protein>
    <submittedName>
        <fullName evidence="2">IS630 family transposase</fullName>
    </submittedName>
</protein>
<sequence length="239" mass="27343">MTNRKIQYWVIPPTEDGEFVANMEAVLDTYAQPYNPKCPVICMDEQPVQLQKEVRTPIAATAKQPKRADYEYERAGTASIFMLTEPLAGWREVSVRQRRTKADWATEMAQLLEGRYADCEKVILVCDPLNTHTKGAFYEVFEPQKARQLVQRIEFCYTPKHGSWLNIAENELSSMTRQCIANERFGDIETLREATAAWSTDVNNTQRGVVGLCPAEGVWQMKIDDARCKLISVYPKIKL</sequence>
<dbReference type="Proteomes" id="UP000757435">
    <property type="component" value="Unassembled WGS sequence"/>
</dbReference>
<dbReference type="InterPro" id="IPR038717">
    <property type="entry name" value="Tc1-like_DDE_dom"/>
</dbReference>
<organism evidence="2 3">
    <name type="scientific">Drouetiella hepatica Uher 2000/2452</name>
    <dbReference type="NCBI Taxonomy" id="904376"/>
    <lineage>
        <taxon>Bacteria</taxon>
        <taxon>Bacillati</taxon>
        <taxon>Cyanobacteriota</taxon>
        <taxon>Cyanophyceae</taxon>
        <taxon>Oculatellales</taxon>
        <taxon>Oculatellaceae</taxon>
        <taxon>Drouetiella</taxon>
    </lineage>
</organism>
<dbReference type="InterPro" id="IPR047655">
    <property type="entry name" value="Transpos_IS630-like"/>
</dbReference>
<dbReference type="AlphaFoldDB" id="A0A951UPX9"/>
<dbReference type="NCBIfam" id="NF033545">
    <property type="entry name" value="transpos_IS630"/>
    <property type="match status" value="1"/>
</dbReference>
<gene>
    <name evidence="2" type="ORF">KME15_25355</name>
</gene>
<evidence type="ECO:0000313" key="2">
    <source>
        <dbReference type="EMBL" id="MBW4662002.1"/>
    </source>
</evidence>
<reference evidence="2" key="1">
    <citation type="submission" date="2021-05" db="EMBL/GenBank/DDBJ databases">
        <authorList>
            <person name="Pietrasiak N."/>
            <person name="Ward R."/>
            <person name="Stajich J.E."/>
            <person name="Kurbessoian T."/>
        </authorList>
    </citation>
    <scope>NUCLEOTIDE SEQUENCE</scope>
    <source>
        <strain evidence="2">UHER 2000/2452</strain>
    </source>
</reference>
<accession>A0A951UPX9</accession>